<feature type="compositionally biased region" description="Acidic residues" evidence="1">
    <location>
        <begin position="70"/>
        <end position="88"/>
    </location>
</feature>
<accession>A0A6C0I6W9</accession>
<feature type="region of interest" description="Disordered" evidence="1">
    <location>
        <begin position="70"/>
        <end position="108"/>
    </location>
</feature>
<dbReference type="AlphaFoldDB" id="A0A6C0I6W9"/>
<dbReference type="EMBL" id="MN740122">
    <property type="protein sequence ID" value="QHT88741.1"/>
    <property type="molecule type" value="Genomic_DNA"/>
</dbReference>
<evidence type="ECO:0000256" key="1">
    <source>
        <dbReference type="SAM" id="MobiDB-lite"/>
    </source>
</evidence>
<sequence length="153" mass="17741">MYRRANARWTVNECLRLEREFDLLELSIQEIAELHERSPSAIMYKLDAEGIADYNELYLNSYKNLTVDVNDDYESESETSEYDEDYTEDINHDASDGEDVNDSEEDEEYDRYNMKQQVKLLTKQLANLTAIVYNAFSTKNKSGGINYSNLAGC</sequence>
<feature type="compositionally biased region" description="Acidic residues" evidence="1">
    <location>
        <begin position="96"/>
        <end position="108"/>
    </location>
</feature>
<evidence type="ECO:0000313" key="2">
    <source>
        <dbReference type="EMBL" id="QHT88741.1"/>
    </source>
</evidence>
<name>A0A6C0I6W9_9ZZZZ</name>
<protein>
    <submittedName>
        <fullName evidence="2">Uncharacterized protein</fullName>
    </submittedName>
</protein>
<proteinExistence type="predicted"/>
<reference evidence="2" key="1">
    <citation type="journal article" date="2020" name="Nature">
        <title>Giant virus diversity and host interactions through global metagenomics.</title>
        <authorList>
            <person name="Schulz F."/>
            <person name="Roux S."/>
            <person name="Paez-Espino D."/>
            <person name="Jungbluth S."/>
            <person name="Walsh D.A."/>
            <person name="Denef V.J."/>
            <person name="McMahon K.D."/>
            <person name="Konstantinidis K.T."/>
            <person name="Eloe-Fadrosh E.A."/>
            <person name="Kyrpides N.C."/>
            <person name="Woyke T."/>
        </authorList>
    </citation>
    <scope>NUCLEOTIDE SEQUENCE</scope>
    <source>
        <strain evidence="2">GVMAG-M-3300023184-51</strain>
    </source>
</reference>
<organism evidence="2">
    <name type="scientific">viral metagenome</name>
    <dbReference type="NCBI Taxonomy" id="1070528"/>
    <lineage>
        <taxon>unclassified sequences</taxon>
        <taxon>metagenomes</taxon>
        <taxon>organismal metagenomes</taxon>
    </lineage>
</organism>